<name>A0A0S2K5J3_9GAMM</name>
<feature type="chain" id="PRO_5006601238" description="Jacalin-type lectin domain-containing protein" evidence="1">
    <location>
        <begin position="21"/>
        <end position="441"/>
    </location>
</feature>
<evidence type="ECO:0000256" key="1">
    <source>
        <dbReference type="SAM" id="SignalP"/>
    </source>
</evidence>
<keyword evidence="1" id="KW-0732">Signal</keyword>
<dbReference type="Proteomes" id="UP000061457">
    <property type="component" value="Chromosome I"/>
</dbReference>
<organism evidence="3 4">
    <name type="scientific">Pseudoalteromonas phenolica</name>
    <dbReference type="NCBI Taxonomy" id="161398"/>
    <lineage>
        <taxon>Bacteria</taxon>
        <taxon>Pseudomonadati</taxon>
        <taxon>Pseudomonadota</taxon>
        <taxon>Gammaproteobacteria</taxon>
        <taxon>Alteromonadales</taxon>
        <taxon>Pseudoalteromonadaceae</taxon>
        <taxon>Pseudoalteromonas</taxon>
    </lineage>
</organism>
<evidence type="ECO:0000313" key="4">
    <source>
        <dbReference type="Proteomes" id="UP000061457"/>
    </source>
</evidence>
<dbReference type="OrthoDB" id="9809430at2"/>
<reference evidence="3 4" key="1">
    <citation type="submission" date="2015-11" db="EMBL/GenBank/DDBJ databases">
        <authorList>
            <person name="Zhang Y."/>
            <person name="Guo Z."/>
        </authorList>
    </citation>
    <scope>NUCLEOTIDE SEQUENCE [LARGE SCALE GENOMIC DNA]</scope>
    <source>
        <strain evidence="3 4">KCTC 12086</strain>
    </source>
</reference>
<dbReference type="SUPFAM" id="SSF51101">
    <property type="entry name" value="Mannose-binding lectins"/>
    <property type="match status" value="1"/>
</dbReference>
<dbReference type="PROSITE" id="PS51752">
    <property type="entry name" value="JACALIN_LECTIN"/>
    <property type="match status" value="1"/>
</dbReference>
<protein>
    <recommendedName>
        <fullName evidence="2">Jacalin-type lectin domain-containing protein</fullName>
    </recommendedName>
</protein>
<sequence length="441" mass="48885">MVKSVFTFLICVFFVGGVQANSVTDYLATKDYWSSLGGIGGNGFDLTEGLSKSIPGDKISVITVSYRDKYISGIKLDYLYGGSSKTGQFHNDEDVVELDYDEYIYGTSVYWHPNPYDVYTEVVSVLQLMTNKRNIWLGKENGYSGGAGNMFTYNNSLALAGLKGKSGLLIDSLQPVVYKPLELEFYDLNWGDESISWSESSAYISETIAANSTSREQSSSFTITYSETNGITDSWSNTNGITTSMGVSLEKEVSFWKFAGVKFGWEFSLAHEFSRTVGEEVSTETTVEGSSTDSLVVPSGSVYALKSVVYHNKGMIPYTARYINKYDGELFEVSGSIEATEYATKFTQWLEIGYVSDEGQVILYDQYQDEFSPFLPQSRSISSSYNLNSLSPIPQGTASFEIKSTNGDSLGVIDNVSISLDDSNWVMSEEEYLFRRINGID</sequence>
<dbReference type="Pfam" id="PF01419">
    <property type="entry name" value="Jacalin"/>
    <property type="match status" value="1"/>
</dbReference>
<evidence type="ECO:0000259" key="2">
    <source>
        <dbReference type="PROSITE" id="PS51752"/>
    </source>
</evidence>
<feature type="signal peptide" evidence="1">
    <location>
        <begin position="1"/>
        <end position="20"/>
    </location>
</feature>
<dbReference type="RefSeq" id="WP_058031408.1">
    <property type="nucleotide sequence ID" value="NZ_CP013187.1"/>
</dbReference>
<dbReference type="InterPro" id="IPR036404">
    <property type="entry name" value="Jacalin-like_lectin_dom_sf"/>
</dbReference>
<evidence type="ECO:0000313" key="3">
    <source>
        <dbReference type="EMBL" id="ALO43767.1"/>
    </source>
</evidence>
<proteinExistence type="predicted"/>
<dbReference type="InterPro" id="IPR001229">
    <property type="entry name" value="Jacalin-like_lectin_dom"/>
</dbReference>
<dbReference type="PATRIC" id="fig|161398.10.peg.3353"/>
<dbReference type="Gene3D" id="2.100.10.30">
    <property type="entry name" value="Jacalin-like lectin domain"/>
    <property type="match status" value="1"/>
</dbReference>
<dbReference type="SUPFAM" id="SSF56973">
    <property type="entry name" value="Aerolisin/ETX pore-forming domain"/>
    <property type="match status" value="1"/>
</dbReference>
<accession>A0A0S2K5J3</accession>
<keyword evidence="4" id="KW-1185">Reference proteome</keyword>
<dbReference type="Gene3D" id="2.170.15.10">
    <property type="entry name" value="Proaerolysin, chain A, domain 3"/>
    <property type="match status" value="1"/>
</dbReference>
<dbReference type="SMART" id="SM00915">
    <property type="entry name" value="Jacalin"/>
    <property type="match status" value="1"/>
</dbReference>
<dbReference type="EMBL" id="CP013187">
    <property type="protein sequence ID" value="ALO43767.1"/>
    <property type="molecule type" value="Genomic_DNA"/>
</dbReference>
<gene>
    <name evidence="3" type="ORF">PP2015_3290</name>
</gene>
<dbReference type="KEGG" id="pphe:PP2015_3290"/>
<feature type="domain" description="Jacalin-type lectin" evidence="2">
    <location>
        <begin position="33"/>
        <end position="179"/>
    </location>
</feature>
<dbReference type="AlphaFoldDB" id="A0A0S2K5J3"/>